<proteinExistence type="predicted"/>
<reference evidence="2" key="2">
    <citation type="submission" date="2015-01" db="EMBL/GenBank/DDBJ databases">
        <title>Evolutionary Origins and Diversification of the Mycorrhizal Mutualists.</title>
        <authorList>
            <consortium name="DOE Joint Genome Institute"/>
            <consortium name="Mycorrhizal Genomics Consortium"/>
            <person name="Kohler A."/>
            <person name="Kuo A."/>
            <person name="Nagy L.G."/>
            <person name="Floudas D."/>
            <person name="Copeland A."/>
            <person name="Barry K.W."/>
            <person name="Cichocki N."/>
            <person name="Veneault-Fourrey C."/>
            <person name="LaButti K."/>
            <person name="Lindquist E.A."/>
            <person name="Lipzen A."/>
            <person name="Lundell T."/>
            <person name="Morin E."/>
            <person name="Murat C."/>
            <person name="Riley R."/>
            <person name="Ohm R."/>
            <person name="Sun H."/>
            <person name="Tunlid A."/>
            <person name="Henrissat B."/>
            <person name="Grigoriev I.V."/>
            <person name="Hibbett D.S."/>
            <person name="Martin F."/>
        </authorList>
    </citation>
    <scope>NUCLEOTIDE SEQUENCE [LARGE SCALE GENOMIC DNA]</scope>
    <source>
        <strain evidence="2">Ve08.2h10</strain>
    </source>
</reference>
<sequence>MDPHSPSLQDPLGDPVAHTDMTDEEISLLNSRLQAWMDATKDRKKDQFEAVCEELCTLPCVTPLNRHQWDVHKKDRLTKYQCDWMAQVVVMRTKKVEITALIQEKRGAKPGEAEMIGNYQWAVRQVVGKMTEEELDKAEQEADQWNRERPPLVVQADTTAHKGKQYAHKFSSAMWKQCDMQVVILEAWQNEDKQVLVSSHDFNTELDGGKSFDSLQGIQKDWDLYAKESFGGEPNAAEVNNNQAPPAGLLKFKARQDPVELVTRRNGQPWLSDIKDASLGLLKNIVQGYFTCAVILGDGSDALNENCDIVLHLQGGGLRHLSHLHHAYSTLHYILLFPRGEEGWHLGIPLHDCQGRQNCSKKVTQLLYYAYCLHLRSLPHHDSQSRLA</sequence>
<dbReference type="HOGENOM" id="CLU_030984_2_0_1"/>
<dbReference type="PANTHER" id="PTHR45786">
    <property type="entry name" value="DNA BINDING PROTEIN-LIKE"/>
    <property type="match status" value="1"/>
</dbReference>
<evidence type="ECO:0000313" key="2">
    <source>
        <dbReference type="Proteomes" id="UP000054538"/>
    </source>
</evidence>
<name>A0A0D0BPW0_9AGAM</name>
<accession>A0A0D0BPW0</accession>
<reference evidence="1 2" key="1">
    <citation type="submission" date="2014-04" db="EMBL/GenBank/DDBJ databases">
        <authorList>
            <consortium name="DOE Joint Genome Institute"/>
            <person name="Kuo A."/>
            <person name="Kohler A."/>
            <person name="Jargeat P."/>
            <person name="Nagy L.G."/>
            <person name="Floudas D."/>
            <person name="Copeland A."/>
            <person name="Barry K.W."/>
            <person name="Cichocki N."/>
            <person name="Veneault-Fourrey C."/>
            <person name="LaButti K."/>
            <person name="Lindquist E.A."/>
            <person name="Lipzen A."/>
            <person name="Lundell T."/>
            <person name="Morin E."/>
            <person name="Murat C."/>
            <person name="Sun H."/>
            <person name="Tunlid A."/>
            <person name="Henrissat B."/>
            <person name="Grigoriev I.V."/>
            <person name="Hibbett D.S."/>
            <person name="Martin F."/>
            <person name="Nordberg H.P."/>
            <person name="Cantor M.N."/>
            <person name="Hua S.X."/>
        </authorList>
    </citation>
    <scope>NUCLEOTIDE SEQUENCE [LARGE SCALE GENOMIC DNA]</scope>
    <source>
        <strain evidence="1 2">Ve08.2h10</strain>
    </source>
</reference>
<gene>
    <name evidence="1" type="ORF">PAXRUDRAFT_178085</name>
</gene>
<organism evidence="1 2">
    <name type="scientific">Paxillus rubicundulus Ve08.2h10</name>
    <dbReference type="NCBI Taxonomy" id="930991"/>
    <lineage>
        <taxon>Eukaryota</taxon>
        <taxon>Fungi</taxon>
        <taxon>Dikarya</taxon>
        <taxon>Basidiomycota</taxon>
        <taxon>Agaricomycotina</taxon>
        <taxon>Agaricomycetes</taxon>
        <taxon>Agaricomycetidae</taxon>
        <taxon>Boletales</taxon>
        <taxon>Paxilineae</taxon>
        <taxon>Paxillaceae</taxon>
        <taxon>Paxillus</taxon>
    </lineage>
</organism>
<evidence type="ECO:0000313" key="1">
    <source>
        <dbReference type="EMBL" id="KIK73562.1"/>
    </source>
</evidence>
<keyword evidence="2" id="KW-1185">Reference proteome</keyword>
<dbReference type="AlphaFoldDB" id="A0A0D0BPW0"/>
<dbReference type="OrthoDB" id="2681516at2759"/>
<protein>
    <submittedName>
        <fullName evidence="1">Uncharacterized protein</fullName>
    </submittedName>
</protein>
<dbReference type="STRING" id="930991.A0A0D0BPW0"/>
<dbReference type="PANTHER" id="PTHR45786:SF74">
    <property type="entry name" value="ATP-DEPENDENT DNA HELICASE"/>
    <property type="match status" value="1"/>
</dbReference>
<dbReference type="EMBL" id="KN829620">
    <property type="protein sequence ID" value="KIK73562.1"/>
    <property type="molecule type" value="Genomic_DNA"/>
</dbReference>
<dbReference type="Proteomes" id="UP000054538">
    <property type="component" value="Unassembled WGS sequence"/>
</dbReference>
<dbReference type="InParanoid" id="A0A0D0BPW0"/>